<keyword evidence="2" id="KW-1185">Reference proteome</keyword>
<gene>
    <name evidence="1" type="ORF">GYMLUDRAFT_885290</name>
</gene>
<reference evidence="1 2" key="1">
    <citation type="submission" date="2014-04" db="EMBL/GenBank/DDBJ databases">
        <title>Evolutionary Origins and Diversification of the Mycorrhizal Mutualists.</title>
        <authorList>
            <consortium name="DOE Joint Genome Institute"/>
            <consortium name="Mycorrhizal Genomics Consortium"/>
            <person name="Kohler A."/>
            <person name="Kuo A."/>
            <person name="Nagy L.G."/>
            <person name="Floudas D."/>
            <person name="Copeland A."/>
            <person name="Barry K.W."/>
            <person name="Cichocki N."/>
            <person name="Veneault-Fourrey C."/>
            <person name="LaButti K."/>
            <person name="Lindquist E.A."/>
            <person name="Lipzen A."/>
            <person name="Lundell T."/>
            <person name="Morin E."/>
            <person name="Murat C."/>
            <person name="Riley R."/>
            <person name="Ohm R."/>
            <person name="Sun H."/>
            <person name="Tunlid A."/>
            <person name="Henrissat B."/>
            <person name="Grigoriev I.V."/>
            <person name="Hibbett D.S."/>
            <person name="Martin F."/>
        </authorList>
    </citation>
    <scope>NUCLEOTIDE SEQUENCE [LARGE SCALE GENOMIC DNA]</scope>
    <source>
        <strain evidence="1 2">FD-317 M1</strain>
    </source>
</reference>
<sequence length="70" mass="7768">MSRLASIVASNTTIPPGKPYFATSFGPSYTSLEVMAVTTLYIHIVFSKIQLRAPSCIYIQVLTLQYVPDR</sequence>
<evidence type="ECO:0000313" key="1">
    <source>
        <dbReference type="EMBL" id="KIK55172.1"/>
    </source>
</evidence>
<proteinExistence type="predicted"/>
<dbReference type="EMBL" id="KN834809">
    <property type="protein sequence ID" value="KIK55172.1"/>
    <property type="molecule type" value="Genomic_DNA"/>
</dbReference>
<accession>A0A0D0CAV7</accession>
<dbReference type="Proteomes" id="UP000053593">
    <property type="component" value="Unassembled WGS sequence"/>
</dbReference>
<protein>
    <submittedName>
        <fullName evidence="1">Uncharacterized protein</fullName>
    </submittedName>
</protein>
<dbReference type="AlphaFoldDB" id="A0A0D0CAV7"/>
<name>A0A0D0CAV7_9AGAR</name>
<organism evidence="1 2">
    <name type="scientific">Collybiopsis luxurians FD-317 M1</name>
    <dbReference type="NCBI Taxonomy" id="944289"/>
    <lineage>
        <taxon>Eukaryota</taxon>
        <taxon>Fungi</taxon>
        <taxon>Dikarya</taxon>
        <taxon>Basidiomycota</taxon>
        <taxon>Agaricomycotina</taxon>
        <taxon>Agaricomycetes</taxon>
        <taxon>Agaricomycetidae</taxon>
        <taxon>Agaricales</taxon>
        <taxon>Marasmiineae</taxon>
        <taxon>Omphalotaceae</taxon>
        <taxon>Collybiopsis</taxon>
        <taxon>Collybiopsis luxurians</taxon>
    </lineage>
</organism>
<evidence type="ECO:0000313" key="2">
    <source>
        <dbReference type="Proteomes" id="UP000053593"/>
    </source>
</evidence>
<dbReference type="HOGENOM" id="CLU_2758043_0_0_1"/>